<evidence type="ECO:0000313" key="1">
    <source>
        <dbReference type="EMBL" id="QKU35616.1"/>
    </source>
</evidence>
<reference evidence="1" key="1">
    <citation type="submission" date="2017-01" db="EMBL/GenBank/DDBJ databases">
        <authorList>
            <person name="Assis F.L."/>
            <person name="Abrahao J.S."/>
            <person name="Silva L."/>
            <person name="Khalil J.B."/>
            <person name="Rodrigues R."/>
            <person name="Silva L.S."/>
            <person name="Arantes T."/>
            <person name="Boratto P."/>
            <person name="Andrade M."/>
            <person name="Kroon E.G."/>
            <person name="Ribeiro B."/>
            <person name="Bergier I."/>
            <person name="Seligmann H."/>
            <person name="Ghigo E."/>
            <person name="Colson P."/>
            <person name="Levasseur A."/>
            <person name="Raoult D."/>
            <person name="Scola B.L."/>
        </authorList>
    </citation>
    <scope>NUCLEOTIDE SEQUENCE</scope>
    <source>
        <strain evidence="1">Soda lake</strain>
    </source>
</reference>
<reference evidence="1" key="2">
    <citation type="journal article" date="2018" name="Nat. Commun.">
        <title>Tailed giant Tupanvirus possesses the most complete translational apparatus of the known virosphere.</title>
        <authorList>
            <person name="Abrahao J."/>
            <person name="Silva L."/>
            <person name="Silva L.S."/>
            <person name="Khalil J.Y.B."/>
            <person name="Rodrigues R."/>
            <person name="Arantes T."/>
            <person name="Assis F."/>
            <person name="Boratto P."/>
            <person name="Andrade M."/>
            <person name="Kroon E.G."/>
            <person name="Ribeiro B."/>
            <person name="Bergier I."/>
            <person name="Seligmann H."/>
            <person name="Ghigo E."/>
            <person name="Colson P."/>
            <person name="Levasseur A."/>
            <person name="Kroemer G."/>
            <person name="Raoult D."/>
            <person name="La Scola B."/>
        </authorList>
    </citation>
    <scope>NUCLEOTIDE SEQUENCE [LARGE SCALE GENOMIC DNA]</scope>
    <source>
        <strain evidence="1">Soda lake</strain>
    </source>
</reference>
<organism evidence="1">
    <name type="scientific">Tupanvirus soda lake</name>
    <dbReference type="NCBI Taxonomy" id="2126985"/>
    <lineage>
        <taxon>Viruses</taxon>
        <taxon>Varidnaviria</taxon>
        <taxon>Bamfordvirae</taxon>
        <taxon>Nucleocytoviricota</taxon>
        <taxon>Megaviricetes</taxon>
        <taxon>Imitervirales</taxon>
        <taxon>Mimiviridae</taxon>
        <taxon>Megamimivirinae</taxon>
        <taxon>Tupanvirus</taxon>
        <taxon>Tupanvirus salinum</taxon>
    </lineage>
</organism>
<dbReference type="RefSeq" id="YP_010782288.1">
    <property type="nucleotide sequence ID" value="NC_075039.1"/>
</dbReference>
<sequence>MKQQQFNNESFRKKQAYTIVSSPSINSMVNDLVALRCANDVALKGPARHACTIFVEKNQSCFKPSFNRYQSRKLCIEKEKRRKKLPYENARFSIRKQSFMQPSLQQEIILYREVNTCRRNGN</sequence>
<protein>
    <submittedName>
        <fullName evidence="1">Uncharacterized protein</fullName>
    </submittedName>
</protein>
<dbReference type="EMBL" id="KY523104">
    <property type="protein sequence ID" value="QKU35616.1"/>
    <property type="molecule type" value="Genomic_DNA"/>
</dbReference>
<dbReference type="KEGG" id="vg:80519052"/>
<accession>A0A6N1NW44</accession>
<name>A0A6N1NW44_9VIRU</name>
<dbReference type="GeneID" id="80519052"/>
<proteinExistence type="predicted"/>